<reference evidence="2" key="2">
    <citation type="submission" date="2020-09" db="EMBL/GenBank/DDBJ databases">
        <authorList>
            <person name="Sun Q."/>
            <person name="Kim S."/>
        </authorList>
    </citation>
    <scope>NUCLEOTIDE SEQUENCE</scope>
    <source>
        <strain evidence="2">KCTC 12870</strain>
    </source>
</reference>
<evidence type="ECO:0000256" key="1">
    <source>
        <dbReference type="SAM" id="SignalP"/>
    </source>
</evidence>
<proteinExistence type="predicted"/>
<name>A0A8J3GED6_9BACT</name>
<organism evidence="2 3">
    <name type="scientific">Cerasicoccus arenae</name>
    <dbReference type="NCBI Taxonomy" id="424488"/>
    <lineage>
        <taxon>Bacteria</taxon>
        <taxon>Pseudomonadati</taxon>
        <taxon>Verrucomicrobiota</taxon>
        <taxon>Opitutia</taxon>
        <taxon>Puniceicoccales</taxon>
        <taxon>Cerasicoccaceae</taxon>
        <taxon>Cerasicoccus</taxon>
    </lineage>
</organism>
<feature type="signal peptide" evidence="1">
    <location>
        <begin position="1"/>
        <end position="22"/>
    </location>
</feature>
<dbReference type="EMBL" id="BMXG01000036">
    <property type="protein sequence ID" value="GHC13658.1"/>
    <property type="molecule type" value="Genomic_DNA"/>
</dbReference>
<evidence type="ECO:0000313" key="2">
    <source>
        <dbReference type="EMBL" id="GHC13658.1"/>
    </source>
</evidence>
<protein>
    <submittedName>
        <fullName evidence="2">Uncharacterized protein</fullName>
    </submittedName>
</protein>
<evidence type="ECO:0000313" key="3">
    <source>
        <dbReference type="Proteomes" id="UP000642829"/>
    </source>
</evidence>
<dbReference type="Proteomes" id="UP000642829">
    <property type="component" value="Unassembled WGS sequence"/>
</dbReference>
<gene>
    <name evidence="2" type="ORF">GCM10007047_33740</name>
</gene>
<dbReference type="RefSeq" id="WP_189517502.1">
    <property type="nucleotide sequence ID" value="NZ_BMXG01000036.1"/>
</dbReference>
<keyword evidence="3" id="KW-1185">Reference proteome</keyword>
<comment type="caution">
    <text evidence="2">The sequence shown here is derived from an EMBL/GenBank/DDBJ whole genome shotgun (WGS) entry which is preliminary data.</text>
</comment>
<feature type="chain" id="PRO_5035159286" evidence="1">
    <location>
        <begin position="23"/>
        <end position="209"/>
    </location>
</feature>
<dbReference type="AlphaFoldDB" id="A0A8J3GED6"/>
<keyword evidence="1" id="KW-0732">Signal</keyword>
<sequence>MNRLLSLTFTLLSLLYAGCSSKEVLEAPKTAQTSASIAGANTVGTSRPTNYEVALVVDLNSMNDSAVSAAWMGYLTARDMWINENITDASPSDFRSYTPPPREELAGRKTLAQLWKSIRASNNATDDYLDSLILISDAGYIEPYVWQYHYQSTWGPRPSDLPWTRFSQWMNQRLPEFSPETRGSIQLMPPGATAQAVKDFQPTSIQAAN</sequence>
<reference evidence="2" key="1">
    <citation type="journal article" date="2014" name="Int. J. Syst. Evol. Microbiol.">
        <title>Complete genome sequence of Corynebacterium casei LMG S-19264T (=DSM 44701T), isolated from a smear-ripened cheese.</title>
        <authorList>
            <consortium name="US DOE Joint Genome Institute (JGI-PGF)"/>
            <person name="Walter F."/>
            <person name="Albersmeier A."/>
            <person name="Kalinowski J."/>
            <person name="Ruckert C."/>
        </authorList>
    </citation>
    <scope>NUCLEOTIDE SEQUENCE</scope>
    <source>
        <strain evidence="2">KCTC 12870</strain>
    </source>
</reference>
<accession>A0A8J3GED6</accession>